<dbReference type="PROSITE" id="PS50885">
    <property type="entry name" value="HAMP"/>
    <property type="match status" value="1"/>
</dbReference>
<keyword evidence="13 16" id="KW-0472">Membrane</keyword>
<dbReference type="EC" id="2.7.13.3" evidence="3"/>
<dbReference type="Gene3D" id="6.10.340.10">
    <property type="match status" value="1"/>
</dbReference>
<dbReference type="SMART" id="SM00304">
    <property type="entry name" value="HAMP"/>
    <property type="match status" value="1"/>
</dbReference>
<keyword evidence="5" id="KW-0597">Phosphoprotein</keyword>
<dbReference type="PROSITE" id="PS50109">
    <property type="entry name" value="HIS_KIN"/>
    <property type="match status" value="1"/>
</dbReference>
<dbReference type="PRINTS" id="PR00344">
    <property type="entry name" value="BCTRLSENSOR"/>
</dbReference>
<comment type="subcellular location">
    <subcellularLocation>
        <location evidence="2">Cell membrane</location>
        <topology evidence="2">Multi-pass membrane protein</topology>
    </subcellularLocation>
</comment>
<keyword evidence="7 16" id="KW-0812">Transmembrane</keyword>
<keyword evidence="4" id="KW-1003">Cell membrane</keyword>
<evidence type="ECO:0000256" key="4">
    <source>
        <dbReference type="ARBA" id="ARBA00022475"/>
    </source>
</evidence>
<dbReference type="PANTHER" id="PTHR43547:SF2">
    <property type="entry name" value="HYBRID SIGNAL TRANSDUCTION HISTIDINE KINASE C"/>
    <property type="match status" value="1"/>
</dbReference>
<keyword evidence="10" id="KW-0067">ATP-binding</keyword>
<keyword evidence="12" id="KW-0902">Two-component regulatory system</keyword>
<dbReference type="FunFam" id="3.30.565.10:FF:000013">
    <property type="entry name" value="Two-component sensor histidine kinase"/>
    <property type="match status" value="1"/>
</dbReference>
<keyword evidence="8" id="KW-0547">Nucleotide-binding</keyword>
<dbReference type="Gene3D" id="1.10.287.130">
    <property type="match status" value="1"/>
</dbReference>
<evidence type="ECO:0000256" key="6">
    <source>
        <dbReference type="ARBA" id="ARBA00022679"/>
    </source>
</evidence>
<dbReference type="CDD" id="cd06225">
    <property type="entry name" value="HAMP"/>
    <property type="match status" value="1"/>
</dbReference>
<dbReference type="GO" id="GO:0005524">
    <property type="term" value="F:ATP binding"/>
    <property type="evidence" value="ECO:0007669"/>
    <property type="project" value="UniProtKB-KW"/>
</dbReference>
<dbReference type="NCBIfam" id="NF040691">
    <property type="entry name" value="MtrAB_MtrB"/>
    <property type="match status" value="1"/>
</dbReference>
<gene>
    <name evidence="19" type="ORF">UFOPK1599_00321</name>
</gene>
<dbReference type="InterPro" id="IPR004358">
    <property type="entry name" value="Sig_transdc_His_kin-like_C"/>
</dbReference>
<evidence type="ECO:0000256" key="11">
    <source>
        <dbReference type="ARBA" id="ARBA00022989"/>
    </source>
</evidence>
<feature type="compositionally biased region" description="Polar residues" evidence="15">
    <location>
        <begin position="496"/>
        <end position="517"/>
    </location>
</feature>
<proteinExistence type="predicted"/>
<evidence type="ECO:0000256" key="10">
    <source>
        <dbReference type="ARBA" id="ARBA00022840"/>
    </source>
</evidence>
<dbReference type="InterPro" id="IPR005467">
    <property type="entry name" value="His_kinase_dom"/>
</dbReference>
<keyword evidence="6" id="KW-0808">Transferase</keyword>
<evidence type="ECO:0000256" key="2">
    <source>
        <dbReference type="ARBA" id="ARBA00004651"/>
    </source>
</evidence>
<dbReference type="GO" id="GO:0000155">
    <property type="term" value="F:phosphorelay sensor kinase activity"/>
    <property type="evidence" value="ECO:0007669"/>
    <property type="project" value="InterPro"/>
</dbReference>
<name>A0A6J6D327_9ZZZZ</name>
<dbReference type="InterPro" id="IPR047669">
    <property type="entry name" value="MtrAB_MtrB"/>
</dbReference>
<dbReference type="Pfam" id="PF00512">
    <property type="entry name" value="HisKA"/>
    <property type="match status" value="1"/>
</dbReference>
<accession>A0A6J6D327</accession>
<evidence type="ECO:0000313" key="19">
    <source>
        <dbReference type="EMBL" id="CAB4557675.1"/>
    </source>
</evidence>
<dbReference type="CDD" id="cd00082">
    <property type="entry name" value="HisKA"/>
    <property type="match status" value="1"/>
</dbReference>
<dbReference type="Pfam" id="PF00672">
    <property type="entry name" value="HAMP"/>
    <property type="match status" value="1"/>
</dbReference>
<sequence length="517" mass="57983">MLKSWVKIKQSLSLKVLSANILFAFIIVIVIGVIVHNRVSSTFINEKIAISKVETRNALFLAQGHFNIARFQDDSGLNKVVQDFITSSREDGSLSGRETVILPINNFNKSNIYQTVPTLLVLDSIPEDFRKKVRESEEVLDKRITIRYSDGNEHPGFLIGGKLNIPRTGVYEIYYLFKLDAQFASITYITWILIFTGLLLILLIGLSTQFVLRQVVSPVKEAVAVAEKFTSGDLSSRMAVSSQDELASLGNSFNEMAVSIQQQIYRLENLSRLQQRFVSDVSHELRTPLTTIRMAAEVIYQQKSEFDPSIARSSELLINQIDRFELLLSDLLEVSRFDAEAAALGVESFDICSMVRKTVDYLHPSKSPLFEINISKEPIFIEADPRRIERILRNLITNAFEHSEGKTVKVLVTESENEVAIGVRDFGLGFNKEDASRLFDRFWRADPSRARTSGGTGLGLSIALEDAKLHQGQLLAWGEKNKGAHFVLTLPKRHGTSVQSSPIDLKPTDSQSTLQNS</sequence>
<dbReference type="Pfam" id="PF02518">
    <property type="entry name" value="HATPase_c"/>
    <property type="match status" value="1"/>
</dbReference>
<evidence type="ECO:0000256" key="7">
    <source>
        <dbReference type="ARBA" id="ARBA00022692"/>
    </source>
</evidence>
<dbReference type="PANTHER" id="PTHR43547">
    <property type="entry name" value="TWO-COMPONENT HISTIDINE KINASE"/>
    <property type="match status" value="1"/>
</dbReference>
<feature type="domain" description="Histidine kinase" evidence="17">
    <location>
        <begin position="280"/>
        <end position="494"/>
    </location>
</feature>
<dbReference type="SUPFAM" id="SSF47384">
    <property type="entry name" value="Homodimeric domain of signal transducing histidine kinase"/>
    <property type="match status" value="1"/>
</dbReference>
<evidence type="ECO:0000256" key="9">
    <source>
        <dbReference type="ARBA" id="ARBA00022777"/>
    </source>
</evidence>
<dbReference type="InterPro" id="IPR036097">
    <property type="entry name" value="HisK_dim/P_sf"/>
</dbReference>
<dbReference type="EMBL" id="CAEZTE010000010">
    <property type="protein sequence ID" value="CAB4557675.1"/>
    <property type="molecule type" value="Genomic_DNA"/>
</dbReference>
<evidence type="ECO:0000259" key="17">
    <source>
        <dbReference type="PROSITE" id="PS50109"/>
    </source>
</evidence>
<evidence type="ECO:0000256" key="12">
    <source>
        <dbReference type="ARBA" id="ARBA00023012"/>
    </source>
</evidence>
<feature type="transmembrane region" description="Helical" evidence="16">
    <location>
        <begin position="12"/>
        <end position="35"/>
    </location>
</feature>
<reference evidence="19" key="1">
    <citation type="submission" date="2020-05" db="EMBL/GenBank/DDBJ databases">
        <authorList>
            <person name="Chiriac C."/>
            <person name="Salcher M."/>
            <person name="Ghai R."/>
            <person name="Kavagutti S V."/>
        </authorList>
    </citation>
    <scope>NUCLEOTIDE SEQUENCE</scope>
</reference>
<organism evidence="19">
    <name type="scientific">freshwater metagenome</name>
    <dbReference type="NCBI Taxonomy" id="449393"/>
    <lineage>
        <taxon>unclassified sequences</taxon>
        <taxon>metagenomes</taxon>
        <taxon>ecological metagenomes</taxon>
    </lineage>
</organism>
<protein>
    <recommendedName>
        <fullName evidence="14">Sensor histidine kinase MtrB</fullName>
        <ecNumber evidence="3">2.7.13.3</ecNumber>
    </recommendedName>
</protein>
<evidence type="ECO:0000256" key="13">
    <source>
        <dbReference type="ARBA" id="ARBA00023136"/>
    </source>
</evidence>
<dbReference type="SUPFAM" id="SSF55874">
    <property type="entry name" value="ATPase domain of HSP90 chaperone/DNA topoisomerase II/histidine kinase"/>
    <property type="match status" value="1"/>
</dbReference>
<feature type="transmembrane region" description="Helical" evidence="16">
    <location>
        <begin position="188"/>
        <end position="212"/>
    </location>
</feature>
<evidence type="ECO:0000256" key="16">
    <source>
        <dbReference type="SAM" id="Phobius"/>
    </source>
</evidence>
<evidence type="ECO:0000256" key="3">
    <source>
        <dbReference type="ARBA" id="ARBA00012438"/>
    </source>
</evidence>
<dbReference type="FunFam" id="1.10.287.130:FF:000010">
    <property type="entry name" value="Two-component sensor histidine kinase"/>
    <property type="match status" value="1"/>
</dbReference>
<dbReference type="SMART" id="SM00388">
    <property type="entry name" value="HisKA"/>
    <property type="match status" value="1"/>
</dbReference>
<dbReference type="SMART" id="SM00387">
    <property type="entry name" value="HATPase_c"/>
    <property type="match status" value="1"/>
</dbReference>
<dbReference type="InterPro" id="IPR003594">
    <property type="entry name" value="HATPase_dom"/>
</dbReference>
<evidence type="ECO:0000256" key="5">
    <source>
        <dbReference type="ARBA" id="ARBA00022553"/>
    </source>
</evidence>
<evidence type="ECO:0000256" key="8">
    <source>
        <dbReference type="ARBA" id="ARBA00022741"/>
    </source>
</evidence>
<feature type="domain" description="HAMP" evidence="18">
    <location>
        <begin position="213"/>
        <end position="265"/>
    </location>
</feature>
<evidence type="ECO:0000256" key="15">
    <source>
        <dbReference type="SAM" id="MobiDB-lite"/>
    </source>
</evidence>
<dbReference type="InterPro" id="IPR036890">
    <property type="entry name" value="HATPase_C_sf"/>
</dbReference>
<dbReference type="InterPro" id="IPR003660">
    <property type="entry name" value="HAMP_dom"/>
</dbReference>
<dbReference type="AlphaFoldDB" id="A0A6J6D327"/>
<dbReference type="Gene3D" id="3.30.565.10">
    <property type="entry name" value="Histidine kinase-like ATPase, C-terminal domain"/>
    <property type="match status" value="1"/>
</dbReference>
<feature type="region of interest" description="Disordered" evidence="15">
    <location>
        <begin position="495"/>
        <end position="517"/>
    </location>
</feature>
<dbReference type="SUPFAM" id="SSF158472">
    <property type="entry name" value="HAMP domain-like"/>
    <property type="match status" value="1"/>
</dbReference>
<evidence type="ECO:0000256" key="14">
    <source>
        <dbReference type="ARBA" id="ARBA00035305"/>
    </source>
</evidence>
<dbReference type="InterPro" id="IPR003661">
    <property type="entry name" value="HisK_dim/P_dom"/>
</dbReference>
<keyword evidence="11 16" id="KW-1133">Transmembrane helix</keyword>
<keyword evidence="9" id="KW-0418">Kinase</keyword>
<comment type="catalytic activity">
    <reaction evidence="1">
        <text>ATP + protein L-histidine = ADP + protein N-phospho-L-histidine.</text>
        <dbReference type="EC" id="2.7.13.3"/>
    </reaction>
</comment>
<evidence type="ECO:0000259" key="18">
    <source>
        <dbReference type="PROSITE" id="PS50885"/>
    </source>
</evidence>
<evidence type="ECO:0000256" key="1">
    <source>
        <dbReference type="ARBA" id="ARBA00000085"/>
    </source>
</evidence>
<dbReference type="GO" id="GO:0005886">
    <property type="term" value="C:plasma membrane"/>
    <property type="evidence" value="ECO:0007669"/>
    <property type="project" value="UniProtKB-SubCell"/>
</dbReference>